<evidence type="ECO:0000256" key="6">
    <source>
        <dbReference type="SAM" id="Phobius"/>
    </source>
</evidence>
<keyword evidence="3 6" id="KW-1133">Transmembrane helix</keyword>
<dbReference type="EMBL" id="JAGPXC010000009">
    <property type="protein sequence ID" value="KAH6647041.1"/>
    <property type="molecule type" value="Genomic_DNA"/>
</dbReference>
<sequence>MDDQDDFGKLARDSDTLSPLPNSYRTGLIAVGTAALISFISTTTLFLFLSYKLVAGNTARWRQPTRAHATMNDLNNLDLPVRHYPLRSSSSQQLEADSKQRPPTLLSSKEKACNPFPLFIYHLLFAEMQTALGYTLNLEWVMRDGIYVGTTTCWAQGWLNSIGVLSSSVFLISISVNTYLSVVRGWRPPQCLTHIWIALCWVLVLCLTFAGIIRTNNGAAVGGWFVRANTWCWVNATYSSARLWSEWAWILCSIPLTILLYSAVFWSLYSENRSSRHLPGRLASHGGNMPSGHHPAFLVYPFIYILCTSPLAIARLITISGGSPSATYYYIAGLTLATNGFWNTILWSTTIIYSTPEDMRNTGLDDFAFIRTPTSRRYGNMVWINGPGTQRSHAAAAGDGSWWWWKTGGATRRKRAVSRNTSQESLRGGAGGGGGETVPDNCIHLDVITTVVVEENVDTVADTIHSANTSTSGEKLDQQHVSGSLVMRK</sequence>
<feature type="transmembrane region" description="Helical" evidence="6">
    <location>
        <begin position="192"/>
        <end position="213"/>
    </location>
</feature>
<evidence type="ECO:0000256" key="1">
    <source>
        <dbReference type="ARBA" id="ARBA00004141"/>
    </source>
</evidence>
<gene>
    <name evidence="7" type="ORF">BKA67DRAFT_684555</name>
</gene>
<evidence type="ECO:0000256" key="5">
    <source>
        <dbReference type="SAM" id="MobiDB-lite"/>
    </source>
</evidence>
<comment type="subcellular location">
    <subcellularLocation>
        <location evidence="1">Membrane</location>
        <topology evidence="1">Multi-pass membrane protein</topology>
    </subcellularLocation>
</comment>
<dbReference type="GO" id="GO:0004930">
    <property type="term" value="F:G protein-coupled receptor activity"/>
    <property type="evidence" value="ECO:0007669"/>
    <property type="project" value="TreeGrafter"/>
</dbReference>
<reference evidence="7" key="1">
    <citation type="journal article" date="2021" name="Nat. Commun.">
        <title>Genetic determinants of endophytism in the Arabidopsis root mycobiome.</title>
        <authorList>
            <person name="Mesny F."/>
            <person name="Miyauchi S."/>
            <person name="Thiergart T."/>
            <person name="Pickel B."/>
            <person name="Atanasova L."/>
            <person name="Karlsson M."/>
            <person name="Huettel B."/>
            <person name="Barry K.W."/>
            <person name="Haridas S."/>
            <person name="Chen C."/>
            <person name="Bauer D."/>
            <person name="Andreopoulos W."/>
            <person name="Pangilinan J."/>
            <person name="LaButti K."/>
            <person name="Riley R."/>
            <person name="Lipzen A."/>
            <person name="Clum A."/>
            <person name="Drula E."/>
            <person name="Henrissat B."/>
            <person name="Kohler A."/>
            <person name="Grigoriev I.V."/>
            <person name="Martin F.M."/>
            <person name="Hacquard S."/>
        </authorList>
    </citation>
    <scope>NUCLEOTIDE SEQUENCE</scope>
    <source>
        <strain evidence="7">MPI-SDFR-AT-0073</strain>
    </source>
</reference>
<organism evidence="7 8">
    <name type="scientific">Truncatella angustata</name>
    <dbReference type="NCBI Taxonomy" id="152316"/>
    <lineage>
        <taxon>Eukaryota</taxon>
        <taxon>Fungi</taxon>
        <taxon>Dikarya</taxon>
        <taxon>Ascomycota</taxon>
        <taxon>Pezizomycotina</taxon>
        <taxon>Sordariomycetes</taxon>
        <taxon>Xylariomycetidae</taxon>
        <taxon>Amphisphaeriales</taxon>
        <taxon>Sporocadaceae</taxon>
        <taxon>Truncatella</taxon>
    </lineage>
</organism>
<keyword evidence="8" id="KW-1185">Reference proteome</keyword>
<feature type="transmembrane region" description="Helical" evidence="6">
    <location>
        <begin position="27"/>
        <end position="51"/>
    </location>
</feature>
<dbReference type="Proteomes" id="UP000758603">
    <property type="component" value="Unassembled WGS sequence"/>
</dbReference>
<keyword evidence="2 6" id="KW-0812">Transmembrane</keyword>
<dbReference type="GO" id="GO:0005886">
    <property type="term" value="C:plasma membrane"/>
    <property type="evidence" value="ECO:0007669"/>
    <property type="project" value="TreeGrafter"/>
</dbReference>
<feature type="region of interest" description="Disordered" evidence="5">
    <location>
        <begin position="88"/>
        <end position="108"/>
    </location>
</feature>
<feature type="transmembrane region" description="Helical" evidence="6">
    <location>
        <begin position="158"/>
        <end position="180"/>
    </location>
</feature>
<dbReference type="GeneID" id="70137888"/>
<feature type="transmembrane region" description="Helical" evidence="6">
    <location>
        <begin position="297"/>
        <end position="317"/>
    </location>
</feature>
<protein>
    <recommendedName>
        <fullName evidence="9">Glucose receptor Git3 N-terminal domain-containing protein</fullName>
    </recommendedName>
</protein>
<feature type="transmembrane region" description="Helical" evidence="6">
    <location>
        <begin position="118"/>
        <end position="138"/>
    </location>
</feature>
<dbReference type="AlphaFoldDB" id="A0A9P8RN52"/>
<evidence type="ECO:0000256" key="2">
    <source>
        <dbReference type="ARBA" id="ARBA00022692"/>
    </source>
</evidence>
<dbReference type="OrthoDB" id="100006at2759"/>
<feature type="region of interest" description="Disordered" evidence="5">
    <location>
        <begin position="414"/>
        <end position="437"/>
    </location>
</feature>
<accession>A0A9P8RN52</accession>
<dbReference type="PANTHER" id="PTHR23112">
    <property type="entry name" value="G PROTEIN-COUPLED RECEPTOR 157-RELATED"/>
    <property type="match status" value="1"/>
</dbReference>
<dbReference type="SUPFAM" id="SSF81321">
    <property type="entry name" value="Family A G protein-coupled receptor-like"/>
    <property type="match status" value="1"/>
</dbReference>
<keyword evidence="4 6" id="KW-0472">Membrane</keyword>
<evidence type="ECO:0000256" key="3">
    <source>
        <dbReference type="ARBA" id="ARBA00022989"/>
    </source>
</evidence>
<evidence type="ECO:0000313" key="7">
    <source>
        <dbReference type="EMBL" id="KAH6647041.1"/>
    </source>
</evidence>
<evidence type="ECO:0000256" key="4">
    <source>
        <dbReference type="ARBA" id="ARBA00023136"/>
    </source>
</evidence>
<dbReference type="RefSeq" id="XP_045953555.1">
    <property type="nucleotide sequence ID" value="XM_046108997.1"/>
</dbReference>
<evidence type="ECO:0000313" key="8">
    <source>
        <dbReference type="Proteomes" id="UP000758603"/>
    </source>
</evidence>
<dbReference type="PANTHER" id="PTHR23112:SF37">
    <property type="entry name" value="G PROTEIN-COUPLED RECEPTOR GPR1"/>
    <property type="match status" value="1"/>
</dbReference>
<dbReference type="Gene3D" id="1.20.1070.10">
    <property type="entry name" value="Rhodopsin 7-helix transmembrane proteins"/>
    <property type="match status" value="1"/>
</dbReference>
<dbReference type="CDD" id="cd00637">
    <property type="entry name" value="7tm_classA_rhodopsin-like"/>
    <property type="match status" value="1"/>
</dbReference>
<proteinExistence type="predicted"/>
<comment type="caution">
    <text evidence="7">The sequence shown here is derived from an EMBL/GenBank/DDBJ whole genome shotgun (WGS) entry which is preliminary data.</text>
</comment>
<feature type="region of interest" description="Disordered" evidence="5">
    <location>
        <begin position="469"/>
        <end position="489"/>
    </location>
</feature>
<name>A0A9P8RN52_9PEZI</name>
<feature type="transmembrane region" description="Helical" evidence="6">
    <location>
        <begin position="247"/>
        <end position="269"/>
    </location>
</feature>
<dbReference type="GO" id="GO:0007189">
    <property type="term" value="P:adenylate cyclase-activating G protein-coupled receptor signaling pathway"/>
    <property type="evidence" value="ECO:0007669"/>
    <property type="project" value="TreeGrafter"/>
</dbReference>
<feature type="transmembrane region" description="Helical" evidence="6">
    <location>
        <begin position="329"/>
        <end position="353"/>
    </location>
</feature>
<evidence type="ECO:0008006" key="9">
    <source>
        <dbReference type="Google" id="ProtNLM"/>
    </source>
</evidence>